<keyword evidence="5" id="KW-1185">Reference proteome</keyword>
<dbReference type="CDD" id="cd10456">
    <property type="entry name" value="GIY-YIG_UPF0213"/>
    <property type="match status" value="1"/>
</dbReference>
<dbReference type="PANTHER" id="PTHR34477">
    <property type="entry name" value="UPF0213 PROTEIN YHBQ"/>
    <property type="match status" value="1"/>
</dbReference>
<feature type="domain" description="GIY-YIG" evidence="3">
    <location>
        <begin position="3"/>
        <end position="80"/>
    </location>
</feature>
<comment type="similarity">
    <text evidence="1">Belongs to the UPF0213 family.</text>
</comment>
<dbReference type="SUPFAM" id="SSF82771">
    <property type="entry name" value="GIY-YIG endonuclease"/>
    <property type="match status" value="1"/>
</dbReference>
<evidence type="ECO:0000313" key="4">
    <source>
        <dbReference type="EMBL" id="MFB9315086.1"/>
    </source>
</evidence>
<feature type="region of interest" description="Disordered" evidence="2">
    <location>
        <begin position="97"/>
        <end position="171"/>
    </location>
</feature>
<evidence type="ECO:0000256" key="2">
    <source>
        <dbReference type="SAM" id="MobiDB-lite"/>
    </source>
</evidence>
<proteinExistence type="inferred from homology"/>
<dbReference type="Pfam" id="PF01541">
    <property type="entry name" value="GIY-YIG"/>
    <property type="match status" value="1"/>
</dbReference>
<gene>
    <name evidence="4" type="ORF">ACFFRI_18685</name>
</gene>
<sequence length="171" mass="18652">MAINAYVYMLQCADGSYYVGSTIDLERRLGQHQNGEGAAYTRRPGRLPVTLVYVEDFDQISDAFAREKQIQNWSRAKRQALIDRRYAELPKLAKGRYDMPGYVSRRSGADEDGVSTSSTTEDGVSTSSTTEDGVSTSSTTEDGVSTSSTTEDGVSTSSTTETPSTTEDDVR</sequence>
<comment type="caution">
    <text evidence="4">The sequence shown here is derived from an EMBL/GenBank/DDBJ whole genome shotgun (WGS) entry which is preliminary data.</text>
</comment>
<dbReference type="Gene3D" id="3.40.1440.10">
    <property type="entry name" value="GIY-YIG endonuclease"/>
    <property type="match status" value="1"/>
</dbReference>
<evidence type="ECO:0000259" key="3">
    <source>
        <dbReference type="PROSITE" id="PS50164"/>
    </source>
</evidence>
<feature type="compositionally biased region" description="Low complexity" evidence="2">
    <location>
        <begin position="155"/>
        <end position="165"/>
    </location>
</feature>
<dbReference type="PROSITE" id="PS50164">
    <property type="entry name" value="GIY_YIG"/>
    <property type="match status" value="1"/>
</dbReference>
<accession>A0ABV5KEE0</accession>
<dbReference type="PANTHER" id="PTHR34477:SF1">
    <property type="entry name" value="UPF0213 PROTEIN YHBQ"/>
    <property type="match status" value="1"/>
</dbReference>
<reference evidence="4 5" key="1">
    <citation type="submission" date="2024-09" db="EMBL/GenBank/DDBJ databases">
        <authorList>
            <person name="Sun Q."/>
            <person name="Mori K."/>
        </authorList>
    </citation>
    <scope>NUCLEOTIDE SEQUENCE [LARGE SCALE GENOMIC DNA]</scope>
    <source>
        <strain evidence="4 5">JCM 9626</strain>
    </source>
</reference>
<dbReference type="EMBL" id="JBHMDG010000028">
    <property type="protein sequence ID" value="MFB9315086.1"/>
    <property type="molecule type" value="Genomic_DNA"/>
</dbReference>
<dbReference type="InterPro" id="IPR000305">
    <property type="entry name" value="GIY-YIG_endonuc"/>
</dbReference>
<name>A0ABV5KEE0_9ACTN</name>
<organism evidence="4 5">
    <name type="scientific">Nocardioides plantarum</name>
    <dbReference type="NCBI Taxonomy" id="29299"/>
    <lineage>
        <taxon>Bacteria</taxon>
        <taxon>Bacillati</taxon>
        <taxon>Actinomycetota</taxon>
        <taxon>Actinomycetes</taxon>
        <taxon>Propionibacteriales</taxon>
        <taxon>Nocardioidaceae</taxon>
        <taxon>Nocardioides</taxon>
    </lineage>
</organism>
<dbReference type="InterPro" id="IPR050190">
    <property type="entry name" value="UPF0213_domain"/>
</dbReference>
<dbReference type="Proteomes" id="UP001589750">
    <property type="component" value="Unassembled WGS sequence"/>
</dbReference>
<feature type="compositionally biased region" description="Polar residues" evidence="2">
    <location>
        <begin position="114"/>
        <end position="154"/>
    </location>
</feature>
<dbReference type="RefSeq" id="WP_379142412.1">
    <property type="nucleotide sequence ID" value="NZ_JBHMDG010000028.1"/>
</dbReference>
<dbReference type="InterPro" id="IPR035901">
    <property type="entry name" value="GIY-YIG_endonuc_sf"/>
</dbReference>
<evidence type="ECO:0000256" key="1">
    <source>
        <dbReference type="ARBA" id="ARBA00007435"/>
    </source>
</evidence>
<protein>
    <submittedName>
        <fullName evidence="4">GIY-YIG nuclease family protein</fullName>
    </submittedName>
</protein>
<evidence type="ECO:0000313" key="5">
    <source>
        <dbReference type="Proteomes" id="UP001589750"/>
    </source>
</evidence>